<dbReference type="Proteomes" id="UP001454036">
    <property type="component" value="Unassembled WGS sequence"/>
</dbReference>
<protein>
    <submittedName>
        <fullName evidence="2">Uncharacterized protein</fullName>
    </submittedName>
</protein>
<evidence type="ECO:0000313" key="2">
    <source>
        <dbReference type="EMBL" id="GAA0170583.1"/>
    </source>
</evidence>
<reference evidence="2 3" key="1">
    <citation type="submission" date="2024-01" db="EMBL/GenBank/DDBJ databases">
        <title>The complete chloroplast genome sequence of Lithospermum erythrorhizon: insights into the phylogenetic relationship among Boraginaceae species and the maternal lineages of purple gromwells.</title>
        <authorList>
            <person name="Okada T."/>
            <person name="Watanabe K."/>
        </authorList>
    </citation>
    <scope>NUCLEOTIDE SEQUENCE [LARGE SCALE GENOMIC DNA]</scope>
</reference>
<keyword evidence="3" id="KW-1185">Reference proteome</keyword>
<accession>A0AAV3R6R9</accession>
<feature type="coiled-coil region" evidence="1">
    <location>
        <begin position="132"/>
        <end position="173"/>
    </location>
</feature>
<gene>
    <name evidence="2" type="ORF">LIER_24811</name>
</gene>
<dbReference type="EMBL" id="BAABME010007306">
    <property type="protein sequence ID" value="GAA0170583.1"/>
    <property type="molecule type" value="Genomic_DNA"/>
</dbReference>
<evidence type="ECO:0000256" key="1">
    <source>
        <dbReference type="SAM" id="Coils"/>
    </source>
</evidence>
<name>A0AAV3R6R9_LITER</name>
<organism evidence="2 3">
    <name type="scientific">Lithospermum erythrorhizon</name>
    <name type="common">Purple gromwell</name>
    <name type="synonym">Lithospermum officinale var. erythrorhizon</name>
    <dbReference type="NCBI Taxonomy" id="34254"/>
    <lineage>
        <taxon>Eukaryota</taxon>
        <taxon>Viridiplantae</taxon>
        <taxon>Streptophyta</taxon>
        <taxon>Embryophyta</taxon>
        <taxon>Tracheophyta</taxon>
        <taxon>Spermatophyta</taxon>
        <taxon>Magnoliopsida</taxon>
        <taxon>eudicotyledons</taxon>
        <taxon>Gunneridae</taxon>
        <taxon>Pentapetalae</taxon>
        <taxon>asterids</taxon>
        <taxon>lamiids</taxon>
        <taxon>Boraginales</taxon>
        <taxon>Boraginaceae</taxon>
        <taxon>Boraginoideae</taxon>
        <taxon>Lithospermeae</taxon>
        <taxon>Lithospermum</taxon>
    </lineage>
</organism>
<evidence type="ECO:0000313" key="3">
    <source>
        <dbReference type="Proteomes" id="UP001454036"/>
    </source>
</evidence>
<dbReference type="AlphaFoldDB" id="A0AAV3R6R9"/>
<keyword evidence="1" id="KW-0175">Coiled coil</keyword>
<comment type="caution">
    <text evidence="2">The sequence shown here is derived from an EMBL/GenBank/DDBJ whole genome shotgun (WGS) entry which is preliminary data.</text>
</comment>
<proteinExistence type="predicted"/>
<sequence>MIAEVANVEIPATPLFAGVQHIESIFRDSLKVAWAELCSLVEGRSYEALLVEEEGIMASFEALTRFSRQDWSSQGEELKAIFSKARHVREAQCSVVPPGVHDRLAVVMTTSTESSSKLHHETKAIGSVRTSLQQYKDRAARLRHELSELDIHVEDLRRQVAVRESMITSLEAEQAEFTLKTASLEESIEKDRESRVEQLGIELKNLCTGLVGLL</sequence>